<sequence>MFQTPGESCRYYSTGRDTVEKKLLQLMDMWEVEKAVALLRESVEEGVLPHPNVVLNLQQQLANLGEVECLLNVHDFLKEHNLITDDKFFHYLNQAYYNSGRISEGVSVLRLLYHRTRKFPDVDIYFTLLTVMVLRHFPDRIDLILSFVTDLKDAEKPVLEPEASLWKCYMMMEKWTEADNLLLHNEELRPLLPQQVTRVCQDVDKTDFNRAAVLSQMLDLPFIRQKLRVLVAETLMAELCKQKQWLRLLKSLKRIKSQGLPVHVDKLASALDDLKRNLTPQYDDQIHDLRQWCEILQAGGNQ</sequence>
<keyword evidence="2" id="KW-1185">Reference proteome</keyword>
<proteinExistence type="predicted"/>
<reference evidence="1 2" key="1">
    <citation type="submission" date="2024-02" db="EMBL/GenBank/DDBJ databases">
        <title>Chromosome-scale genome assembly of the rough periwinkle Littorina saxatilis.</title>
        <authorList>
            <person name="De Jode A."/>
            <person name="Faria R."/>
            <person name="Formenti G."/>
            <person name="Sims Y."/>
            <person name="Smith T.P."/>
            <person name="Tracey A."/>
            <person name="Wood J.M.D."/>
            <person name="Zagrodzka Z.B."/>
            <person name="Johannesson K."/>
            <person name="Butlin R.K."/>
            <person name="Leder E.H."/>
        </authorList>
    </citation>
    <scope>NUCLEOTIDE SEQUENCE [LARGE SCALE GENOMIC DNA]</scope>
    <source>
        <strain evidence="1">Snail1</strain>
        <tissue evidence="1">Muscle</tissue>
    </source>
</reference>
<dbReference type="Proteomes" id="UP001374579">
    <property type="component" value="Unassembled WGS sequence"/>
</dbReference>
<comment type="caution">
    <text evidence="1">The sequence shown here is derived from an EMBL/GenBank/DDBJ whole genome shotgun (WGS) entry which is preliminary data.</text>
</comment>
<dbReference type="Gene3D" id="1.25.40.10">
    <property type="entry name" value="Tetratricopeptide repeat domain"/>
    <property type="match status" value="1"/>
</dbReference>
<organism evidence="1 2">
    <name type="scientific">Littorina saxatilis</name>
    <dbReference type="NCBI Taxonomy" id="31220"/>
    <lineage>
        <taxon>Eukaryota</taxon>
        <taxon>Metazoa</taxon>
        <taxon>Spiralia</taxon>
        <taxon>Lophotrochozoa</taxon>
        <taxon>Mollusca</taxon>
        <taxon>Gastropoda</taxon>
        <taxon>Caenogastropoda</taxon>
        <taxon>Littorinimorpha</taxon>
        <taxon>Littorinoidea</taxon>
        <taxon>Littorinidae</taxon>
        <taxon>Littorina</taxon>
    </lineage>
</organism>
<evidence type="ECO:0000313" key="2">
    <source>
        <dbReference type="Proteomes" id="UP001374579"/>
    </source>
</evidence>
<evidence type="ECO:0000313" key="1">
    <source>
        <dbReference type="EMBL" id="KAK7113938.1"/>
    </source>
</evidence>
<dbReference type="InterPro" id="IPR011990">
    <property type="entry name" value="TPR-like_helical_dom_sf"/>
</dbReference>
<name>A0AAN9BZ08_9CAEN</name>
<dbReference type="AlphaFoldDB" id="A0AAN9BZ08"/>
<accession>A0AAN9BZ08</accession>
<gene>
    <name evidence="1" type="ORF">V1264_000087</name>
</gene>
<protein>
    <submittedName>
        <fullName evidence="1">Uncharacterized protein</fullName>
    </submittedName>
</protein>
<dbReference type="EMBL" id="JBAMIC010000001">
    <property type="protein sequence ID" value="KAK7113938.1"/>
    <property type="molecule type" value="Genomic_DNA"/>
</dbReference>